<protein>
    <submittedName>
        <fullName evidence="2">Unannotated protein</fullName>
    </submittedName>
</protein>
<organism evidence="2">
    <name type="scientific">freshwater metagenome</name>
    <dbReference type="NCBI Taxonomy" id="449393"/>
    <lineage>
        <taxon>unclassified sequences</taxon>
        <taxon>metagenomes</taxon>
        <taxon>ecological metagenomes</taxon>
    </lineage>
</organism>
<proteinExistence type="predicted"/>
<gene>
    <name evidence="2" type="ORF">UFOPK3610_02133</name>
</gene>
<dbReference type="EMBL" id="CAFBMR010000184">
    <property type="protein sequence ID" value="CAB4934667.1"/>
    <property type="molecule type" value="Genomic_DNA"/>
</dbReference>
<reference evidence="2" key="1">
    <citation type="submission" date="2020-05" db="EMBL/GenBank/DDBJ databases">
        <authorList>
            <person name="Chiriac C."/>
            <person name="Salcher M."/>
            <person name="Ghai R."/>
            <person name="Kavagutti S V."/>
        </authorList>
    </citation>
    <scope>NUCLEOTIDE SEQUENCE</scope>
</reference>
<feature type="region of interest" description="Disordered" evidence="1">
    <location>
        <begin position="129"/>
        <end position="170"/>
    </location>
</feature>
<dbReference type="AlphaFoldDB" id="A0A6J7IWN1"/>
<name>A0A6J7IWN1_9ZZZZ</name>
<evidence type="ECO:0000256" key="1">
    <source>
        <dbReference type="SAM" id="MobiDB-lite"/>
    </source>
</evidence>
<evidence type="ECO:0000313" key="2">
    <source>
        <dbReference type="EMBL" id="CAB4934667.1"/>
    </source>
</evidence>
<accession>A0A6J7IWN1</accession>
<sequence length="170" mass="18394">MDDGMVVASLKVRLRPLGVTPIGAVHLAPPRRGGRGLGQLEVGWQEADEDERPAVLLGNRHPLGLLDEGCKALVRNGVRIHPKGCYLNGANRPFAITFPSLVVLIANHVGTTRNRHQLGAMRGRWGCGGHRRSIATRQPRGSWRGPRSQTRTPSGMMVRKCSSPTANASC</sequence>